<dbReference type="EMBL" id="AP022593">
    <property type="protein sequence ID" value="BBY48374.1"/>
    <property type="molecule type" value="Genomic_DNA"/>
</dbReference>
<feature type="compositionally biased region" description="Basic residues" evidence="1">
    <location>
        <begin position="7"/>
        <end position="16"/>
    </location>
</feature>
<dbReference type="AlphaFoldDB" id="A0A7I7RUU6"/>
<sequence>MTPAKKAPAKPTRRRRPSTDRGRLELLRTRLEAIVNDPKTTPRDVVAASREYRIVVAELAKTAPAPKAGAPKSGTASTLDEIAARRRKRGA</sequence>
<feature type="region of interest" description="Disordered" evidence="1">
    <location>
        <begin position="64"/>
        <end position="91"/>
    </location>
</feature>
<organism evidence="2 3">
    <name type="scientific">Mycolicibacterium arabiense</name>
    <dbReference type="NCBI Taxonomy" id="1286181"/>
    <lineage>
        <taxon>Bacteria</taxon>
        <taxon>Bacillati</taxon>
        <taxon>Actinomycetota</taxon>
        <taxon>Actinomycetes</taxon>
        <taxon>Mycobacteriales</taxon>
        <taxon>Mycobacteriaceae</taxon>
        <taxon>Mycolicibacterium</taxon>
    </lineage>
</organism>
<feature type="region of interest" description="Disordered" evidence="1">
    <location>
        <begin position="1"/>
        <end position="22"/>
    </location>
</feature>
<protein>
    <submittedName>
        <fullName evidence="2">Uncharacterized protein</fullName>
    </submittedName>
</protein>
<accession>A0A7I7RUU6</accession>
<evidence type="ECO:0000313" key="2">
    <source>
        <dbReference type="EMBL" id="BBY48374.1"/>
    </source>
</evidence>
<dbReference type="KEGG" id="marz:MARA_18420"/>
<reference evidence="2 3" key="1">
    <citation type="journal article" date="2019" name="Emerg. Microbes Infect.">
        <title>Comprehensive subspecies identification of 175 nontuberculous mycobacteria species based on 7547 genomic profiles.</title>
        <authorList>
            <person name="Matsumoto Y."/>
            <person name="Kinjo T."/>
            <person name="Motooka D."/>
            <person name="Nabeya D."/>
            <person name="Jung N."/>
            <person name="Uechi K."/>
            <person name="Horii T."/>
            <person name="Iida T."/>
            <person name="Fujita J."/>
            <person name="Nakamura S."/>
        </authorList>
    </citation>
    <scope>NUCLEOTIDE SEQUENCE [LARGE SCALE GENOMIC DNA]</scope>
    <source>
        <strain evidence="2 3">JCM 18538</strain>
    </source>
</reference>
<proteinExistence type="predicted"/>
<name>A0A7I7RUU6_9MYCO</name>
<evidence type="ECO:0000313" key="3">
    <source>
        <dbReference type="Proteomes" id="UP000467428"/>
    </source>
</evidence>
<gene>
    <name evidence="2" type="ORF">MARA_18420</name>
</gene>
<geneLocation type="plasmid" evidence="3">
    <name>pjcm18538 dna</name>
</geneLocation>
<feature type="compositionally biased region" description="Low complexity" evidence="1">
    <location>
        <begin position="64"/>
        <end position="76"/>
    </location>
</feature>
<evidence type="ECO:0000256" key="1">
    <source>
        <dbReference type="SAM" id="MobiDB-lite"/>
    </source>
</evidence>
<dbReference type="Proteomes" id="UP000467428">
    <property type="component" value="Chromosome"/>
</dbReference>
<keyword evidence="3" id="KW-1185">Reference proteome</keyword>